<proteinExistence type="predicted"/>
<comment type="caution">
    <text evidence="1">The sequence shown here is derived from an EMBL/GenBank/DDBJ whole genome shotgun (WGS) entry which is preliminary data.</text>
</comment>
<dbReference type="AlphaFoldDB" id="A0A1F8EGF1"/>
<name>A0A1F8EGF1_9BACT</name>
<evidence type="ECO:0000313" key="1">
    <source>
        <dbReference type="EMBL" id="OGM99409.1"/>
    </source>
</evidence>
<evidence type="ECO:0000313" key="2">
    <source>
        <dbReference type="Proteomes" id="UP000177594"/>
    </source>
</evidence>
<reference evidence="1 2" key="1">
    <citation type="journal article" date="2016" name="Nat. Commun.">
        <title>Thousands of microbial genomes shed light on interconnected biogeochemical processes in an aquifer system.</title>
        <authorList>
            <person name="Anantharaman K."/>
            <person name="Brown C.T."/>
            <person name="Hug L.A."/>
            <person name="Sharon I."/>
            <person name="Castelle C.J."/>
            <person name="Probst A.J."/>
            <person name="Thomas B.C."/>
            <person name="Singh A."/>
            <person name="Wilkins M.J."/>
            <person name="Karaoz U."/>
            <person name="Brodie E.L."/>
            <person name="Williams K.H."/>
            <person name="Hubbard S.S."/>
            <person name="Banfield J.F."/>
        </authorList>
    </citation>
    <scope>NUCLEOTIDE SEQUENCE [LARGE SCALE GENOMIC DNA]</scope>
</reference>
<dbReference type="Proteomes" id="UP000177594">
    <property type="component" value="Unassembled WGS sequence"/>
</dbReference>
<gene>
    <name evidence="1" type="ORF">A2817_03430</name>
</gene>
<sequence>MTILKKINHVPQYIYRNILYPKILSWKLKNTLEKNRELKDKYDNKRCFILGNGPSIKNLGITKLKDEFTFVMNEFNYHSQYGLLNHNNHVLSDTAYFSKDEESYFVKELKNKSKLTNSNTVFFLNIYGKEEVEKKNLFQKNKVLYFGTQGIISDKFDFNIELDKFLPWPKNSLLLCLIIASYMGFKKIYLLGCEHNFLCFNINGKTSTTYNHFYDNTQLLKEVRRVNNSDDISDPALKKRKKLTYEENIANALQLFRNYRLFYQKIKKTKPDIEIYNATPDSFLDVFPMINFEDIKF</sequence>
<evidence type="ECO:0008006" key="3">
    <source>
        <dbReference type="Google" id="ProtNLM"/>
    </source>
</evidence>
<organism evidence="1 2">
    <name type="scientific">Candidatus Yanofskybacteria bacterium RIFCSPHIGHO2_01_FULL_39_8b</name>
    <dbReference type="NCBI Taxonomy" id="1802659"/>
    <lineage>
        <taxon>Bacteria</taxon>
        <taxon>Candidatus Yanofskyibacteriota</taxon>
    </lineage>
</organism>
<protein>
    <recommendedName>
        <fullName evidence="3">DUF115 domain-containing protein</fullName>
    </recommendedName>
</protein>
<dbReference type="EMBL" id="MGIZ01000020">
    <property type="protein sequence ID" value="OGM99409.1"/>
    <property type="molecule type" value="Genomic_DNA"/>
</dbReference>
<accession>A0A1F8EGF1</accession>
<dbReference type="Gene3D" id="3.90.1480.10">
    <property type="entry name" value="Alpha-2,3-sialyltransferase"/>
    <property type="match status" value="1"/>
</dbReference>